<name>A0A167FDK4_9GAMM</name>
<comment type="caution">
    <text evidence="1">The sequence shown here is derived from an EMBL/GenBank/DDBJ whole genome shotgun (WGS) entry which is preliminary data.</text>
</comment>
<accession>A0A167FDK4</accession>
<protein>
    <submittedName>
        <fullName evidence="1">Uncharacterized protein</fullName>
    </submittedName>
</protein>
<gene>
    <name evidence="1" type="ORF">N476_01830</name>
</gene>
<dbReference type="AlphaFoldDB" id="A0A167FDK4"/>
<reference evidence="1" key="1">
    <citation type="submission" date="2013-07" db="EMBL/GenBank/DDBJ databases">
        <title>Comparative Genomic and Metabolomic Analysis of Twelve Strains of Pseudoalteromonas luteoviolacea.</title>
        <authorList>
            <person name="Vynne N.G."/>
            <person name="Mansson M."/>
            <person name="Gram L."/>
        </authorList>
    </citation>
    <scope>NUCLEOTIDE SEQUENCE [LARGE SCALE GENOMIC DNA]</scope>
    <source>
        <strain evidence="1">H33</strain>
    </source>
</reference>
<dbReference type="Proteomes" id="UP000076503">
    <property type="component" value="Unassembled WGS sequence"/>
</dbReference>
<organism evidence="1">
    <name type="scientific">Pseudoalteromonas luteoviolacea H33</name>
    <dbReference type="NCBI Taxonomy" id="1365251"/>
    <lineage>
        <taxon>Bacteria</taxon>
        <taxon>Pseudomonadati</taxon>
        <taxon>Pseudomonadota</taxon>
        <taxon>Gammaproteobacteria</taxon>
        <taxon>Alteromonadales</taxon>
        <taxon>Pseudoalteromonadaceae</taxon>
        <taxon>Pseudoalteromonas</taxon>
    </lineage>
</organism>
<evidence type="ECO:0000313" key="1">
    <source>
        <dbReference type="EMBL" id="KZN52097.1"/>
    </source>
</evidence>
<sequence>MVTHARVVVVIDKGQMVDMGTHQGLVESSVLYLSVCELQLDKVQSIERITA</sequence>
<dbReference type="EMBL" id="AUXZ01000064">
    <property type="protein sequence ID" value="KZN52097.1"/>
    <property type="molecule type" value="Genomic_DNA"/>
</dbReference>
<dbReference type="PATRIC" id="fig|1365251.3.peg.1528"/>
<proteinExistence type="predicted"/>